<dbReference type="AlphaFoldDB" id="A0A0F9VI39"/>
<sequence>MGMCPQDDMRAIAEQKPTLRISMGFGLIKVFFDAAWYIGFGGETQRLQVKFFKWSRVKMWREKRRS</sequence>
<gene>
    <name evidence="1" type="ORF">LCGC14_0403590</name>
</gene>
<proteinExistence type="predicted"/>
<comment type="caution">
    <text evidence="1">The sequence shown here is derived from an EMBL/GenBank/DDBJ whole genome shotgun (WGS) entry which is preliminary data.</text>
</comment>
<dbReference type="EMBL" id="LAZR01000349">
    <property type="protein sequence ID" value="KKN73186.1"/>
    <property type="molecule type" value="Genomic_DNA"/>
</dbReference>
<reference evidence="1" key="1">
    <citation type="journal article" date="2015" name="Nature">
        <title>Complex archaea that bridge the gap between prokaryotes and eukaryotes.</title>
        <authorList>
            <person name="Spang A."/>
            <person name="Saw J.H."/>
            <person name="Jorgensen S.L."/>
            <person name="Zaremba-Niedzwiedzka K."/>
            <person name="Martijn J."/>
            <person name="Lind A.E."/>
            <person name="van Eijk R."/>
            <person name="Schleper C."/>
            <person name="Guy L."/>
            <person name="Ettema T.J."/>
        </authorList>
    </citation>
    <scope>NUCLEOTIDE SEQUENCE</scope>
</reference>
<protein>
    <submittedName>
        <fullName evidence="1">Uncharacterized protein</fullName>
    </submittedName>
</protein>
<organism evidence="1">
    <name type="scientific">marine sediment metagenome</name>
    <dbReference type="NCBI Taxonomy" id="412755"/>
    <lineage>
        <taxon>unclassified sequences</taxon>
        <taxon>metagenomes</taxon>
        <taxon>ecological metagenomes</taxon>
    </lineage>
</organism>
<evidence type="ECO:0000313" key="1">
    <source>
        <dbReference type="EMBL" id="KKN73186.1"/>
    </source>
</evidence>
<name>A0A0F9VI39_9ZZZZ</name>
<accession>A0A0F9VI39</accession>